<name>A0A8C4EF94_DICLA</name>
<reference evidence="1" key="2">
    <citation type="submission" date="2025-09" db="UniProtKB">
        <authorList>
            <consortium name="Ensembl"/>
        </authorList>
    </citation>
    <scope>IDENTIFICATION</scope>
</reference>
<sequence length="79" mass="8456">CKISHSTTSINLILPRHFASYLLQKCTSYTITASQCSLLFSATFFMLNNTICGSLQIAAQSNCHLPACCSGCNGSKSSD</sequence>
<accession>A0A8C4EF94</accession>
<dbReference type="AlphaFoldDB" id="A0A8C4EF94"/>
<keyword evidence="2" id="KW-1185">Reference proteome</keyword>
<dbReference type="Proteomes" id="UP000694389">
    <property type="component" value="Unassembled WGS sequence"/>
</dbReference>
<organism evidence="1 2">
    <name type="scientific">Dicentrarchus labrax</name>
    <name type="common">European seabass</name>
    <name type="synonym">Morone labrax</name>
    <dbReference type="NCBI Taxonomy" id="13489"/>
    <lineage>
        <taxon>Eukaryota</taxon>
        <taxon>Metazoa</taxon>
        <taxon>Chordata</taxon>
        <taxon>Craniata</taxon>
        <taxon>Vertebrata</taxon>
        <taxon>Euteleostomi</taxon>
        <taxon>Actinopterygii</taxon>
        <taxon>Neopterygii</taxon>
        <taxon>Teleostei</taxon>
        <taxon>Neoteleostei</taxon>
        <taxon>Acanthomorphata</taxon>
        <taxon>Eupercaria</taxon>
        <taxon>Moronidae</taxon>
        <taxon>Dicentrarchus</taxon>
    </lineage>
</organism>
<proteinExistence type="predicted"/>
<evidence type="ECO:0000313" key="1">
    <source>
        <dbReference type="Ensembl" id="ENSDLAP00005016754.1"/>
    </source>
</evidence>
<reference evidence="1" key="1">
    <citation type="submission" date="2025-08" db="UniProtKB">
        <authorList>
            <consortium name="Ensembl"/>
        </authorList>
    </citation>
    <scope>IDENTIFICATION</scope>
</reference>
<protein>
    <submittedName>
        <fullName evidence="1">Uncharacterized protein</fullName>
    </submittedName>
</protein>
<dbReference type="Ensembl" id="ENSDLAT00005018125.2">
    <property type="protein sequence ID" value="ENSDLAP00005016754.1"/>
    <property type="gene ID" value="ENSDLAG00005008136.2"/>
</dbReference>
<evidence type="ECO:0000313" key="2">
    <source>
        <dbReference type="Proteomes" id="UP000694389"/>
    </source>
</evidence>